<dbReference type="VEuPathDB" id="FungiDB:P170DRAFT_433344"/>
<sequence length="437" mass="48152">MHQGPPHGGPHGAPPYPPYPQQGFQNPPYPNGGGHPQQFGYPPGPPQQGHPPHGGSPYPPYPSSQGGHGFPPGPPQGPPQGHHPGYPHGAPPMSGAHGQHPYPSPSFPSQAQFPSQPAIPSLGYTPGQVAPGEFRPQADALRKSMKGFGTDEKALINTISKLDPLQMAAVRKTYTEHIRRDLYKDVKSETSGYLRQGLLAVIDGPLAHDVACVREAVDGVGTKEWMLNDVLLGRSNADLHAIMSAYQRTYNRSLQKDVEGDLSFQTLGLFKTVLRCQRHEESMPLDPRMIEEEAKSIHSATAGRMTNNVEEVCGIFARSSDEELRAINQAYSQRYNTPLEKHIQKEFSGHMKDALMHILQGALDPAMRDAVALEDCMKGMGTKDEKLVVRAVRVHWNRAHLDQVRRAYQHKFQKALVDRVRGETSGDYQRLMVGLLE</sequence>
<proteinExistence type="inferred from homology"/>
<evidence type="ECO:0000256" key="3">
    <source>
        <dbReference type="ARBA" id="ARBA00023216"/>
    </source>
</evidence>
<name>A0A2I2GSL9_9EURO</name>
<comment type="caution">
    <text evidence="5">The sequence shown here is derived from an EMBL/GenBank/DDBJ whole genome shotgun (WGS) entry which is preliminary data.</text>
</comment>
<dbReference type="GO" id="GO:0005886">
    <property type="term" value="C:plasma membrane"/>
    <property type="evidence" value="ECO:0007669"/>
    <property type="project" value="TreeGrafter"/>
</dbReference>
<evidence type="ECO:0000313" key="6">
    <source>
        <dbReference type="Proteomes" id="UP000234275"/>
    </source>
</evidence>
<feature type="region of interest" description="Disordered" evidence="4">
    <location>
        <begin position="1"/>
        <end position="133"/>
    </location>
</feature>
<feature type="compositionally biased region" description="Low complexity" evidence="4">
    <location>
        <begin position="107"/>
        <end position="121"/>
    </location>
</feature>
<dbReference type="SUPFAM" id="SSF47874">
    <property type="entry name" value="Annexin"/>
    <property type="match status" value="1"/>
</dbReference>
<dbReference type="GO" id="GO:0012506">
    <property type="term" value="C:vesicle membrane"/>
    <property type="evidence" value="ECO:0007669"/>
    <property type="project" value="TreeGrafter"/>
</dbReference>
<evidence type="ECO:0000256" key="2">
    <source>
        <dbReference type="ARBA" id="ARBA00022737"/>
    </source>
</evidence>
<dbReference type="InterPro" id="IPR018502">
    <property type="entry name" value="Annexin_repeat"/>
</dbReference>
<protein>
    <submittedName>
        <fullName evidence="5">Annexin</fullName>
    </submittedName>
</protein>
<organism evidence="5 6">
    <name type="scientific">Aspergillus steynii IBT 23096</name>
    <dbReference type="NCBI Taxonomy" id="1392250"/>
    <lineage>
        <taxon>Eukaryota</taxon>
        <taxon>Fungi</taxon>
        <taxon>Dikarya</taxon>
        <taxon>Ascomycota</taxon>
        <taxon>Pezizomycotina</taxon>
        <taxon>Eurotiomycetes</taxon>
        <taxon>Eurotiomycetidae</taxon>
        <taxon>Eurotiales</taxon>
        <taxon>Aspergillaceae</taxon>
        <taxon>Aspergillus</taxon>
        <taxon>Aspergillus subgen. Circumdati</taxon>
    </lineage>
</organism>
<dbReference type="PROSITE" id="PS51897">
    <property type="entry name" value="ANNEXIN_2"/>
    <property type="match status" value="4"/>
</dbReference>
<comment type="similarity">
    <text evidence="1">Belongs to the annexin family.</text>
</comment>
<dbReference type="EMBL" id="MSFO01000001">
    <property type="protein sequence ID" value="PLB55868.1"/>
    <property type="molecule type" value="Genomic_DNA"/>
</dbReference>
<dbReference type="PANTHER" id="PTHR10502:SF102">
    <property type="entry name" value="ANNEXIN B11"/>
    <property type="match status" value="1"/>
</dbReference>
<dbReference type="Pfam" id="PF00191">
    <property type="entry name" value="Annexin"/>
    <property type="match status" value="4"/>
</dbReference>
<dbReference type="GO" id="GO:0005737">
    <property type="term" value="C:cytoplasm"/>
    <property type="evidence" value="ECO:0007669"/>
    <property type="project" value="TreeGrafter"/>
</dbReference>
<dbReference type="GO" id="GO:0005544">
    <property type="term" value="F:calcium-dependent phospholipid binding"/>
    <property type="evidence" value="ECO:0007669"/>
    <property type="project" value="InterPro"/>
</dbReference>
<dbReference type="PRINTS" id="PR00196">
    <property type="entry name" value="ANNEXIN"/>
</dbReference>
<evidence type="ECO:0000313" key="5">
    <source>
        <dbReference type="EMBL" id="PLB55868.1"/>
    </source>
</evidence>
<dbReference type="RefSeq" id="XP_024711170.1">
    <property type="nucleotide sequence ID" value="XM_024848466.1"/>
</dbReference>
<dbReference type="OrthoDB" id="37886at2759"/>
<dbReference type="STRING" id="1392250.A0A2I2GSL9"/>
<dbReference type="GO" id="GO:0001786">
    <property type="term" value="F:phosphatidylserine binding"/>
    <property type="evidence" value="ECO:0007669"/>
    <property type="project" value="TreeGrafter"/>
</dbReference>
<dbReference type="GO" id="GO:0005634">
    <property type="term" value="C:nucleus"/>
    <property type="evidence" value="ECO:0007669"/>
    <property type="project" value="TreeGrafter"/>
</dbReference>
<dbReference type="PANTHER" id="PTHR10502">
    <property type="entry name" value="ANNEXIN"/>
    <property type="match status" value="1"/>
</dbReference>
<dbReference type="InterPro" id="IPR037104">
    <property type="entry name" value="Annexin_sf"/>
</dbReference>
<dbReference type="AlphaFoldDB" id="A0A2I2GSL9"/>
<evidence type="ECO:0000256" key="1">
    <source>
        <dbReference type="ARBA" id="ARBA00007831"/>
    </source>
</evidence>
<dbReference type="Gene3D" id="1.10.220.10">
    <property type="entry name" value="Annexin"/>
    <property type="match status" value="4"/>
</dbReference>
<gene>
    <name evidence="5" type="ORF">P170DRAFT_433344</name>
</gene>
<dbReference type="GO" id="GO:0005509">
    <property type="term" value="F:calcium ion binding"/>
    <property type="evidence" value="ECO:0007669"/>
    <property type="project" value="InterPro"/>
</dbReference>
<reference evidence="5 6" key="1">
    <citation type="submission" date="2016-12" db="EMBL/GenBank/DDBJ databases">
        <title>The genomes of Aspergillus section Nigri reveals drivers in fungal speciation.</title>
        <authorList>
            <consortium name="DOE Joint Genome Institute"/>
            <person name="Vesth T.C."/>
            <person name="Nybo J."/>
            <person name="Theobald S."/>
            <person name="Brandl J."/>
            <person name="Frisvad J.C."/>
            <person name="Nielsen K.F."/>
            <person name="Lyhne E.K."/>
            <person name="Kogle M.E."/>
            <person name="Kuo A."/>
            <person name="Riley R."/>
            <person name="Clum A."/>
            <person name="Nolan M."/>
            <person name="Lipzen A."/>
            <person name="Salamov A."/>
            <person name="Henrissat B."/>
            <person name="Wiebenga A."/>
            <person name="De Vries R.P."/>
            <person name="Grigoriev I.V."/>
            <person name="Mortensen U.H."/>
            <person name="Andersen M.R."/>
            <person name="Baker S.E."/>
        </authorList>
    </citation>
    <scope>NUCLEOTIDE SEQUENCE [LARGE SCALE GENOMIC DNA]</scope>
    <source>
        <strain evidence="5 6">IBT 23096</strain>
    </source>
</reference>
<accession>A0A2I2GSL9</accession>
<dbReference type="InterPro" id="IPR001464">
    <property type="entry name" value="Annexin"/>
</dbReference>
<keyword evidence="2" id="KW-0677">Repeat</keyword>
<dbReference type="GeneID" id="36556165"/>
<dbReference type="Proteomes" id="UP000234275">
    <property type="component" value="Unassembled WGS sequence"/>
</dbReference>
<dbReference type="InterPro" id="IPR009117">
    <property type="entry name" value="ANX14"/>
</dbReference>
<feature type="compositionally biased region" description="Low complexity" evidence="4">
    <location>
        <begin position="79"/>
        <end position="92"/>
    </location>
</feature>
<keyword evidence="6" id="KW-1185">Reference proteome</keyword>
<keyword evidence="3" id="KW-0041">Annexin</keyword>
<dbReference type="PRINTS" id="PR01813">
    <property type="entry name" value="ANNEXINFUNGI"/>
</dbReference>
<dbReference type="SMART" id="SM00335">
    <property type="entry name" value="ANX"/>
    <property type="match status" value="4"/>
</dbReference>
<evidence type="ECO:0000256" key="4">
    <source>
        <dbReference type="SAM" id="MobiDB-lite"/>
    </source>
</evidence>